<evidence type="ECO:0000259" key="2">
    <source>
        <dbReference type="Pfam" id="PF05678"/>
    </source>
</evidence>
<dbReference type="InterPro" id="IPR008889">
    <property type="entry name" value="VQ"/>
</dbReference>
<dbReference type="AlphaFoldDB" id="A0ABD0VVS4"/>
<dbReference type="Proteomes" id="UP001552299">
    <property type="component" value="Unassembled WGS sequence"/>
</dbReference>
<evidence type="ECO:0000313" key="4">
    <source>
        <dbReference type="Proteomes" id="UP001552299"/>
    </source>
</evidence>
<dbReference type="PANTHER" id="PTHR33143">
    <property type="entry name" value="F16F4.1 PROTEIN-RELATED"/>
    <property type="match status" value="1"/>
</dbReference>
<accession>A0ABD0VVS4</accession>
<dbReference type="Pfam" id="PF05678">
    <property type="entry name" value="VQ"/>
    <property type="match status" value="1"/>
</dbReference>
<feature type="domain" description="VQ" evidence="2">
    <location>
        <begin position="86"/>
        <end position="112"/>
    </location>
</feature>
<organism evidence="3 4">
    <name type="scientific">Dendrobium thyrsiflorum</name>
    <name type="common">Pinecone-like raceme dendrobium</name>
    <name type="synonym">Orchid</name>
    <dbReference type="NCBI Taxonomy" id="117978"/>
    <lineage>
        <taxon>Eukaryota</taxon>
        <taxon>Viridiplantae</taxon>
        <taxon>Streptophyta</taxon>
        <taxon>Embryophyta</taxon>
        <taxon>Tracheophyta</taxon>
        <taxon>Spermatophyta</taxon>
        <taxon>Magnoliopsida</taxon>
        <taxon>Liliopsida</taxon>
        <taxon>Asparagales</taxon>
        <taxon>Orchidaceae</taxon>
        <taxon>Epidendroideae</taxon>
        <taxon>Malaxideae</taxon>
        <taxon>Dendrobiinae</taxon>
        <taxon>Dendrobium</taxon>
    </lineage>
</organism>
<feature type="region of interest" description="Disordered" evidence="1">
    <location>
        <begin position="48"/>
        <end position="71"/>
    </location>
</feature>
<dbReference type="EMBL" id="JANQDX010000003">
    <property type="protein sequence ID" value="KAL0926443.1"/>
    <property type="molecule type" value="Genomic_DNA"/>
</dbReference>
<keyword evidence="4" id="KW-1185">Reference proteome</keyword>
<evidence type="ECO:0000256" key="1">
    <source>
        <dbReference type="SAM" id="MobiDB-lite"/>
    </source>
</evidence>
<name>A0ABD0VVS4_DENTH</name>
<comment type="caution">
    <text evidence="3">The sequence shown here is derived from an EMBL/GenBank/DDBJ whole genome shotgun (WGS) entry which is preliminary data.</text>
</comment>
<sequence>MGFSGGSPSGITFLQSSGGSSSWVTFLHSSGGYSLLRLPNSMDLFLQPTGKPSLRRKNQLHGPRPSPLKLHKDSHKIIKPPIIIYTVSPKVIHTNPNEFMSLVQRLTGFSSTATDTKASSSSSSSTDSHIVALKPENDAEAIELSSPNLFSPSVMDFMNSNLFHHELLSPSYHDNKGSFVESAFLASPGSFFCSL</sequence>
<reference evidence="3 4" key="1">
    <citation type="journal article" date="2024" name="Plant Biotechnol. J.">
        <title>Dendrobium thyrsiflorum genome and its molecular insights into genes involved in important horticultural traits.</title>
        <authorList>
            <person name="Chen B."/>
            <person name="Wang J.Y."/>
            <person name="Zheng P.J."/>
            <person name="Li K.L."/>
            <person name="Liang Y.M."/>
            <person name="Chen X.F."/>
            <person name="Zhang C."/>
            <person name="Zhao X."/>
            <person name="He X."/>
            <person name="Zhang G.Q."/>
            <person name="Liu Z.J."/>
            <person name="Xu Q."/>
        </authorList>
    </citation>
    <scope>NUCLEOTIDE SEQUENCE [LARGE SCALE GENOMIC DNA]</scope>
    <source>
        <strain evidence="3">GZMU011</strain>
    </source>
</reference>
<gene>
    <name evidence="3" type="ORF">M5K25_002677</name>
</gene>
<proteinExistence type="predicted"/>
<protein>
    <recommendedName>
        <fullName evidence="2">VQ domain-containing protein</fullName>
    </recommendedName>
</protein>
<dbReference type="PANTHER" id="PTHR33143:SF6">
    <property type="entry name" value="OS08G0102900 PROTEIN"/>
    <property type="match status" value="1"/>
</dbReference>
<dbReference type="InterPro" id="IPR039607">
    <property type="entry name" value="VQ_8/17/18/20/21/25"/>
</dbReference>
<evidence type="ECO:0000313" key="3">
    <source>
        <dbReference type="EMBL" id="KAL0926443.1"/>
    </source>
</evidence>